<dbReference type="EMBL" id="CYZE01000002">
    <property type="protein sequence ID" value="CUN72642.1"/>
    <property type="molecule type" value="Genomic_DNA"/>
</dbReference>
<feature type="domain" description="Spermatogenesis-associated protein 20-like TRX" evidence="2">
    <location>
        <begin position="71"/>
        <end position="168"/>
    </location>
</feature>
<proteinExistence type="predicted"/>
<keyword evidence="1" id="KW-1133">Transmembrane helix</keyword>
<dbReference type="SUPFAM" id="SSF48208">
    <property type="entry name" value="Six-hairpin glycosidases"/>
    <property type="match status" value="1"/>
</dbReference>
<keyword evidence="1" id="KW-0472">Membrane</keyword>
<dbReference type="GO" id="GO:0005975">
    <property type="term" value="P:carbohydrate metabolic process"/>
    <property type="evidence" value="ECO:0007669"/>
    <property type="project" value="InterPro"/>
</dbReference>
<dbReference type="Proteomes" id="UP000095651">
    <property type="component" value="Unassembled WGS sequence"/>
</dbReference>
<evidence type="ECO:0000256" key="1">
    <source>
        <dbReference type="SAM" id="Phobius"/>
    </source>
</evidence>
<dbReference type="PANTHER" id="PTHR42899:SF1">
    <property type="entry name" value="SPERMATOGENESIS-ASSOCIATED PROTEIN 20"/>
    <property type="match status" value="1"/>
</dbReference>
<evidence type="ECO:0000313" key="4">
    <source>
        <dbReference type="Proteomes" id="UP000095651"/>
    </source>
</evidence>
<reference evidence="3 4" key="1">
    <citation type="submission" date="2015-09" db="EMBL/GenBank/DDBJ databases">
        <authorList>
            <consortium name="Pathogen Informatics"/>
        </authorList>
    </citation>
    <scope>NUCLEOTIDE SEQUENCE [LARGE SCALE GENOMIC DNA]</scope>
    <source>
        <strain evidence="3 4">2789STDY5608850</strain>
    </source>
</reference>
<dbReference type="PIRSF" id="PIRSF006402">
    <property type="entry name" value="UCP006402_thioredoxin"/>
    <property type="match status" value="1"/>
</dbReference>
<dbReference type="InterPro" id="IPR008928">
    <property type="entry name" value="6-hairpin_glycosidase_sf"/>
</dbReference>
<organism evidence="3 4">
    <name type="scientific">Hungatella hathewayi</name>
    <dbReference type="NCBI Taxonomy" id="154046"/>
    <lineage>
        <taxon>Bacteria</taxon>
        <taxon>Bacillati</taxon>
        <taxon>Bacillota</taxon>
        <taxon>Clostridia</taxon>
        <taxon>Lachnospirales</taxon>
        <taxon>Lachnospiraceae</taxon>
        <taxon>Hungatella</taxon>
    </lineage>
</organism>
<dbReference type="InterPro" id="IPR024705">
    <property type="entry name" value="Ssp411"/>
</dbReference>
<name>A0A173Z8B7_9FIRM</name>
<dbReference type="PANTHER" id="PTHR42899">
    <property type="entry name" value="SPERMATOGENESIS-ASSOCIATED PROTEIN 20"/>
    <property type="match status" value="1"/>
</dbReference>
<sequence length="693" mass="77743">MNRDIIAFTKYKFNVYGNKDIRSGKDSAVVGIVGKSKSLDFPTMLIFWSLVRNSVVLAVYLLFSVACFLTVHEHLNREYICVKVDREERPDVDAVYMSVCQAMNGQGGWPLTIIMTPACRPFFSGTYLPPKARYGRVGLEELLTAVAGQWKTNRGKLLDSAGRIEAYLKEQERATVSAEPGMDLVHQAFRQFAGNFDKKNGGFGGAPKFPTPHNLMFLMEYGTREKKREALTMAEITLVQMYRGGIFDHIGGGFSRYSTDERWLVPHFEKMLYDNALLALAYVEAFGLTGRELYGGVARKILAYVGAELTDAQGGFYCGQDADSDGVEGKYYVFTPKEICRVLGENAGLAFCDRYGITEHGNFEGKSIPNLLGNEAYEEDVNAGYTKAEQAENELTIADLQKLYEYRLQRTRLHKDDKILVSWNGWMICACAKAGAVLGETEYVDLAVRAEAFIRKNLARNGRLMVRYRDGDAAGEGKLDDYACYILALLELYRVTFQEEYLARASAWAETMIEQFFDWERGGFYLTAKDGERLIVRTKETYDGAMPSGNSAAARGLQQLAQITGESKWQEILDQQLHYLAGAMEGYPSGHSYALLTMMNVLYPSKELVCTISPAVCDTEQKTLLNRLAYLSETVPGLAVVVKTADNEMELAKLAPYTRDYLVPEDGMLFYLCSGSRCMPPVEKLEQLTEKWL</sequence>
<dbReference type="InterPro" id="IPR004879">
    <property type="entry name" value="Ssp411-like_TRX"/>
</dbReference>
<accession>A0A173Z8B7</accession>
<dbReference type="Gene3D" id="1.50.10.10">
    <property type="match status" value="1"/>
</dbReference>
<dbReference type="Gene3D" id="3.40.30.10">
    <property type="entry name" value="Glutaredoxin"/>
    <property type="match status" value="1"/>
</dbReference>
<feature type="transmembrane region" description="Helical" evidence="1">
    <location>
        <begin position="45"/>
        <end position="71"/>
    </location>
</feature>
<gene>
    <name evidence="3" type="ORF">ERS852407_00926</name>
</gene>
<dbReference type="InterPro" id="IPR012341">
    <property type="entry name" value="6hp_glycosidase-like_sf"/>
</dbReference>
<protein>
    <submittedName>
        <fullName evidence="3">Thioredoxin domain-containing protein</fullName>
    </submittedName>
</protein>
<evidence type="ECO:0000313" key="3">
    <source>
        <dbReference type="EMBL" id="CUN72642.1"/>
    </source>
</evidence>
<keyword evidence="1" id="KW-0812">Transmembrane</keyword>
<evidence type="ECO:0000259" key="2">
    <source>
        <dbReference type="Pfam" id="PF03190"/>
    </source>
</evidence>
<dbReference type="Pfam" id="PF03190">
    <property type="entry name" value="Thioredox_DsbH"/>
    <property type="match status" value="1"/>
</dbReference>
<dbReference type="AlphaFoldDB" id="A0A173Z8B7"/>